<name>X1G990_9ZZZZ</name>
<dbReference type="EMBL" id="BARU01019585">
    <property type="protein sequence ID" value="GAH54451.1"/>
    <property type="molecule type" value="Genomic_DNA"/>
</dbReference>
<evidence type="ECO:0000313" key="1">
    <source>
        <dbReference type="EMBL" id="GAH54451.1"/>
    </source>
</evidence>
<reference evidence="1" key="1">
    <citation type="journal article" date="2014" name="Front. Microbiol.">
        <title>High frequency of phylogenetically diverse reductive dehalogenase-homologous genes in deep subseafloor sedimentary metagenomes.</title>
        <authorList>
            <person name="Kawai M."/>
            <person name="Futagami T."/>
            <person name="Toyoda A."/>
            <person name="Takaki Y."/>
            <person name="Nishi S."/>
            <person name="Hori S."/>
            <person name="Arai W."/>
            <person name="Tsubouchi T."/>
            <person name="Morono Y."/>
            <person name="Uchiyama I."/>
            <person name="Ito T."/>
            <person name="Fujiyama A."/>
            <person name="Inagaki F."/>
            <person name="Takami H."/>
        </authorList>
    </citation>
    <scope>NUCLEOTIDE SEQUENCE</scope>
    <source>
        <strain evidence="1">Expedition CK06-06</strain>
    </source>
</reference>
<gene>
    <name evidence="1" type="ORF">S03H2_32245</name>
</gene>
<proteinExistence type="predicted"/>
<sequence length="30" mass="3466">LSTASPSFSIFKDYKEKGNLFKKQVFAQQK</sequence>
<organism evidence="1">
    <name type="scientific">marine sediment metagenome</name>
    <dbReference type="NCBI Taxonomy" id="412755"/>
    <lineage>
        <taxon>unclassified sequences</taxon>
        <taxon>metagenomes</taxon>
        <taxon>ecological metagenomes</taxon>
    </lineage>
</organism>
<accession>X1G990</accession>
<dbReference type="AlphaFoldDB" id="X1G990"/>
<feature type="non-terminal residue" evidence="1">
    <location>
        <position position="1"/>
    </location>
</feature>
<protein>
    <submittedName>
        <fullName evidence="1">Uncharacterized protein</fullName>
    </submittedName>
</protein>
<comment type="caution">
    <text evidence="1">The sequence shown here is derived from an EMBL/GenBank/DDBJ whole genome shotgun (WGS) entry which is preliminary data.</text>
</comment>